<organism evidence="2 3">
    <name type="scientific">Paraburkholderia aspalathi</name>
    <dbReference type="NCBI Taxonomy" id="1324617"/>
    <lineage>
        <taxon>Bacteria</taxon>
        <taxon>Pseudomonadati</taxon>
        <taxon>Pseudomonadota</taxon>
        <taxon>Betaproteobacteria</taxon>
        <taxon>Burkholderiales</taxon>
        <taxon>Burkholderiaceae</taxon>
        <taxon>Paraburkholderia</taxon>
    </lineage>
</organism>
<dbReference type="OrthoDB" id="564955at2"/>
<dbReference type="EMBL" id="FPBH01000015">
    <property type="protein sequence ID" value="SFU20904.1"/>
    <property type="molecule type" value="Genomic_DNA"/>
</dbReference>
<dbReference type="InterPro" id="IPR025979">
    <property type="entry name" value="ChrR-like_cupin_dom"/>
</dbReference>
<gene>
    <name evidence="2" type="ORF">SAMN05192563_1015133</name>
</gene>
<dbReference type="AlphaFoldDB" id="A0A1I7EAE2"/>
<reference evidence="2 3" key="1">
    <citation type="submission" date="2016-10" db="EMBL/GenBank/DDBJ databases">
        <authorList>
            <person name="de Groot N.N."/>
        </authorList>
    </citation>
    <scope>NUCLEOTIDE SEQUENCE [LARGE SCALE GENOMIC DNA]</scope>
    <source>
        <strain evidence="2 3">LMG 27731</strain>
    </source>
</reference>
<sequence>MALQDITPLNPALMDTLVKHSDTEGWYPDPNDPERSFTKVLWAGHESGRIALLYRWLKGFQAPPHKHIGASHTWIIKGKLKVRDATLEAGDYVYEPNGMIHGSTTALEDTEYLFIMEGAILFFDDNGILGYESWEEYIRQSETVPHLSERRV</sequence>
<protein>
    <submittedName>
        <fullName evidence="2">ChrR Cupin-like domain-containing protein</fullName>
    </submittedName>
</protein>
<dbReference type="RefSeq" id="WP_093638154.1">
    <property type="nucleotide sequence ID" value="NZ_FPBH01000015.1"/>
</dbReference>
<evidence type="ECO:0000313" key="2">
    <source>
        <dbReference type="EMBL" id="SFU20904.1"/>
    </source>
</evidence>
<accession>A0A1I7EAE2</accession>
<evidence type="ECO:0000313" key="3">
    <source>
        <dbReference type="Proteomes" id="UP000198844"/>
    </source>
</evidence>
<feature type="domain" description="ChrR-like cupin" evidence="1">
    <location>
        <begin position="20"/>
        <end position="119"/>
    </location>
</feature>
<name>A0A1I7EAE2_9BURK</name>
<dbReference type="SUPFAM" id="SSF51182">
    <property type="entry name" value="RmlC-like cupins"/>
    <property type="match status" value="1"/>
</dbReference>
<dbReference type="InterPro" id="IPR011051">
    <property type="entry name" value="RmlC_Cupin_sf"/>
</dbReference>
<evidence type="ECO:0000259" key="1">
    <source>
        <dbReference type="Pfam" id="PF12973"/>
    </source>
</evidence>
<dbReference type="InterPro" id="IPR014710">
    <property type="entry name" value="RmlC-like_jellyroll"/>
</dbReference>
<dbReference type="Gene3D" id="2.60.120.10">
    <property type="entry name" value="Jelly Rolls"/>
    <property type="match status" value="1"/>
</dbReference>
<dbReference type="Pfam" id="PF12973">
    <property type="entry name" value="Cupin_7"/>
    <property type="match status" value="1"/>
</dbReference>
<proteinExistence type="predicted"/>
<dbReference type="Proteomes" id="UP000198844">
    <property type="component" value="Unassembled WGS sequence"/>
</dbReference>